<keyword evidence="3" id="KW-0378">Hydrolase</keyword>
<dbReference type="Proteomes" id="UP000294325">
    <property type="component" value="Chromosome"/>
</dbReference>
<dbReference type="RefSeq" id="WP_134359416.1">
    <property type="nucleotide sequence ID" value="NZ_CP038033.1"/>
</dbReference>
<dbReference type="InterPro" id="IPR021109">
    <property type="entry name" value="Peptidase_aspartic_dom_sf"/>
</dbReference>
<dbReference type="GO" id="GO:0008233">
    <property type="term" value="F:peptidase activity"/>
    <property type="evidence" value="ECO:0007669"/>
    <property type="project" value="UniProtKB-KW"/>
</dbReference>
<evidence type="ECO:0000256" key="1">
    <source>
        <dbReference type="SAM" id="MobiDB-lite"/>
    </source>
</evidence>
<accession>A0A4P7C3K0</accession>
<keyword evidence="3" id="KW-0645">Protease</keyword>
<evidence type="ECO:0000313" key="4">
    <source>
        <dbReference type="Proteomes" id="UP000294325"/>
    </source>
</evidence>
<evidence type="ECO:0000259" key="2">
    <source>
        <dbReference type="Pfam" id="PF05618"/>
    </source>
</evidence>
<dbReference type="SUPFAM" id="SSF50630">
    <property type="entry name" value="Acid proteases"/>
    <property type="match status" value="1"/>
</dbReference>
<reference evidence="3 4" key="1">
    <citation type="submission" date="2019-03" db="EMBL/GenBank/DDBJ databases">
        <title>The genome sequence of Nitrosococcus wardiae strain D1FHST reveals the archetypal metabolic capacity of ammonia-oxidizing Gammaproteobacteria.</title>
        <authorList>
            <person name="Wang L."/>
            <person name="Lim C.K."/>
            <person name="Hanson T.E."/>
            <person name="Dang H."/>
            <person name="Klotz M.G."/>
        </authorList>
    </citation>
    <scope>NUCLEOTIDE SEQUENCE [LARGE SCALE GENOMIC DNA]</scope>
    <source>
        <strain evidence="3 4">D1FHS</strain>
    </source>
</reference>
<dbReference type="KEGG" id="nwr:E3U44_17895"/>
<dbReference type="GO" id="GO:0006508">
    <property type="term" value="P:proteolysis"/>
    <property type="evidence" value="ECO:0007669"/>
    <property type="project" value="UniProtKB-KW"/>
</dbReference>
<dbReference type="Gene3D" id="2.40.70.10">
    <property type="entry name" value="Acid Proteases"/>
    <property type="match status" value="1"/>
</dbReference>
<evidence type="ECO:0000313" key="3">
    <source>
        <dbReference type="EMBL" id="QBQ56164.1"/>
    </source>
</evidence>
<dbReference type="EMBL" id="CP038033">
    <property type="protein sequence ID" value="QBQ56164.1"/>
    <property type="molecule type" value="Genomic_DNA"/>
</dbReference>
<keyword evidence="4" id="KW-1185">Reference proteome</keyword>
<feature type="domain" description="Retropepsin-like aspartic endopeptidase" evidence="2">
    <location>
        <begin position="14"/>
        <end position="148"/>
    </location>
</feature>
<feature type="compositionally biased region" description="Basic residues" evidence="1">
    <location>
        <begin position="159"/>
        <end position="169"/>
    </location>
</feature>
<dbReference type="InterPro" id="IPR008503">
    <property type="entry name" value="Asp_endopeptidase"/>
</dbReference>
<dbReference type="AlphaFoldDB" id="A0A4P7C3K0"/>
<proteinExistence type="predicted"/>
<organism evidence="3 4">
    <name type="scientific">Nitrosococcus wardiae</name>
    <dbReference type="NCBI Taxonomy" id="1814290"/>
    <lineage>
        <taxon>Bacteria</taxon>
        <taxon>Pseudomonadati</taxon>
        <taxon>Pseudomonadota</taxon>
        <taxon>Gammaproteobacteria</taxon>
        <taxon>Chromatiales</taxon>
        <taxon>Chromatiaceae</taxon>
        <taxon>Nitrosococcus</taxon>
    </lineage>
</organism>
<dbReference type="PANTHER" id="PTHR38037">
    <property type="entry name" value="ZN_PROTEASE DOMAIN-CONTAINING PROTEIN"/>
    <property type="match status" value="1"/>
</dbReference>
<protein>
    <submittedName>
        <fullName evidence="3">ATP-dependent zinc protease</fullName>
    </submittedName>
</protein>
<dbReference type="Pfam" id="PF05618">
    <property type="entry name" value="Zn_protease"/>
    <property type="match status" value="1"/>
</dbReference>
<gene>
    <name evidence="3" type="ORF">E3U44_17895</name>
</gene>
<feature type="region of interest" description="Disordered" evidence="1">
    <location>
        <begin position="149"/>
        <end position="169"/>
    </location>
</feature>
<name>A0A4P7C3K0_9GAMM</name>
<sequence>MTTKQEPDREELLLGWREWVRLPELGIPGIKAKIDTGARTSALHAFWLEPFQEGRQNKVRFGLHPLQGRVDVELSCVAEIVDERVVADSGGHREKRYVIQTPVQIGDQQWPIEITLTNRDTMQFRMLLGRTALVAGRTKIAPGASYIAGPSLAHQYPPKPHRHKKPKDN</sequence>
<dbReference type="PANTHER" id="PTHR38037:SF1">
    <property type="entry name" value="ATP-DEPENDENT ZINC PROTEASE DOMAIN-CONTAINING PROTEIN-RELATED"/>
    <property type="match status" value="1"/>
</dbReference>
<dbReference type="OrthoDB" id="9782977at2"/>